<evidence type="ECO:0000313" key="8">
    <source>
        <dbReference type="Proteomes" id="UP000611629"/>
    </source>
</evidence>
<feature type="transmembrane region" description="Helical" evidence="6">
    <location>
        <begin position="137"/>
        <end position="159"/>
    </location>
</feature>
<dbReference type="EMBL" id="JACBNQ010000048">
    <property type="protein sequence ID" value="NYB76148.1"/>
    <property type="molecule type" value="Genomic_DNA"/>
</dbReference>
<keyword evidence="4 6" id="KW-1133">Transmembrane helix</keyword>
<evidence type="ECO:0000256" key="3">
    <source>
        <dbReference type="ARBA" id="ARBA00022692"/>
    </source>
</evidence>
<dbReference type="RefSeq" id="WP_179239867.1">
    <property type="nucleotide sequence ID" value="NZ_JACBNQ010000048.1"/>
</dbReference>
<sequence>MNNSPTQERLQVKGASWLADNLVTIIFILFTIFGFMVSDGVSLNYFLTELSSRFFRNAFLVLSLIIPVVAGLGLNFGIVVGAMAGQIAIAIVRYFNMGGISGMMLTLFIAFPIAALFGYFTGLLYNKTRGQEMIASLIVGYFANGLYQFLFLFVVGVIIKVPATHPMIKPDGVGIRMTVDLVALKDGGLKYALDNILQMPFMWAVLAVAAAILLLQVIRYVRNNKKPTFTKNNRIMTYINIAICLILIGVSVHAITTKSSLMMVRKVPVVTGLMIIGLCIFSEKILSTKLGQDFRSVGQSQHIAEVSGINVDRTRLIATMISTVLAAWGQIMYMQNMGTLNTYGAHTQIGMFSVASLLVGGASTQKANIRHAILGTLLFNSMFIMSPEIGKSVFGNALLGEYFRTFMVYGVIGLALGLHVWRTNKKEKITLD</sequence>
<dbReference type="GO" id="GO:0005886">
    <property type="term" value="C:plasma membrane"/>
    <property type="evidence" value="ECO:0007669"/>
    <property type="project" value="UniProtKB-SubCell"/>
</dbReference>
<dbReference type="InterPro" id="IPR001851">
    <property type="entry name" value="ABC_transp_permease"/>
</dbReference>
<proteinExistence type="predicted"/>
<evidence type="ECO:0000256" key="4">
    <source>
        <dbReference type="ARBA" id="ARBA00022989"/>
    </source>
</evidence>
<comment type="caution">
    <text evidence="7">The sequence shown here is derived from an EMBL/GenBank/DDBJ whole genome shotgun (WGS) entry which is preliminary data.</text>
</comment>
<accession>A0A974GY18</accession>
<comment type="subcellular location">
    <subcellularLocation>
        <location evidence="1">Cell membrane</location>
        <topology evidence="1">Multi-pass membrane protein</topology>
    </subcellularLocation>
</comment>
<feature type="transmembrane region" description="Helical" evidence="6">
    <location>
        <begin position="22"/>
        <end position="47"/>
    </location>
</feature>
<evidence type="ECO:0000256" key="6">
    <source>
        <dbReference type="SAM" id="Phobius"/>
    </source>
</evidence>
<feature type="transmembrane region" description="Helical" evidence="6">
    <location>
        <begin position="267"/>
        <end position="286"/>
    </location>
</feature>
<protein>
    <submittedName>
        <fullName evidence="7">ABC transporter permease</fullName>
    </submittedName>
</protein>
<feature type="transmembrane region" description="Helical" evidence="6">
    <location>
        <begin position="402"/>
        <end position="421"/>
    </location>
</feature>
<dbReference type="Pfam" id="PF02653">
    <property type="entry name" value="BPD_transp_2"/>
    <property type="match status" value="1"/>
</dbReference>
<dbReference type="PANTHER" id="PTHR32196:SF15">
    <property type="entry name" value="SUGAR ABC TRANSPORTER PERMEASE PROTEIN"/>
    <property type="match status" value="1"/>
</dbReference>
<name>A0A974GY18_SEDHY</name>
<feature type="transmembrane region" description="Helical" evidence="6">
    <location>
        <begin position="316"/>
        <end position="334"/>
    </location>
</feature>
<feature type="transmembrane region" description="Helical" evidence="6">
    <location>
        <begin position="235"/>
        <end position="255"/>
    </location>
</feature>
<keyword evidence="5 6" id="KW-0472">Membrane</keyword>
<dbReference type="Proteomes" id="UP000611629">
    <property type="component" value="Unassembled WGS sequence"/>
</dbReference>
<keyword evidence="2" id="KW-1003">Cell membrane</keyword>
<dbReference type="GO" id="GO:0022857">
    <property type="term" value="F:transmembrane transporter activity"/>
    <property type="evidence" value="ECO:0007669"/>
    <property type="project" value="InterPro"/>
</dbReference>
<feature type="transmembrane region" description="Helical" evidence="6">
    <location>
        <begin position="104"/>
        <end position="125"/>
    </location>
</feature>
<evidence type="ECO:0000313" key="7">
    <source>
        <dbReference type="EMBL" id="NYB76148.1"/>
    </source>
</evidence>
<keyword evidence="8" id="KW-1185">Reference proteome</keyword>
<evidence type="ECO:0000256" key="1">
    <source>
        <dbReference type="ARBA" id="ARBA00004651"/>
    </source>
</evidence>
<dbReference type="PANTHER" id="PTHR32196">
    <property type="entry name" value="ABC TRANSPORTER PERMEASE PROTEIN YPHD-RELATED-RELATED"/>
    <property type="match status" value="1"/>
</dbReference>
<feature type="transmembrane region" description="Helical" evidence="6">
    <location>
        <begin position="340"/>
        <end position="360"/>
    </location>
</feature>
<gene>
    <name evidence="7" type="ORF">HZF24_18535</name>
</gene>
<evidence type="ECO:0000256" key="5">
    <source>
        <dbReference type="ARBA" id="ARBA00023136"/>
    </source>
</evidence>
<feature type="transmembrane region" description="Helical" evidence="6">
    <location>
        <begin position="59"/>
        <end position="92"/>
    </location>
</feature>
<evidence type="ECO:0000256" key="2">
    <source>
        <dbReference type="ARBA" id="ARBA00022475"/>
    </source>
</evidence>
<dbReference type="AlphaFoldDB" id="A0A974GY18"/>
<feature type="transmembrane region" description="Helical" evidence="6">
    <location>
        <begin position="196"/>
        <end position="215"/>
    </location>
</feature>
<organism evidence="7 8">
    <name type="scientific">Sedimentibacter hydroxybenzoicus DSM 7310</name>
    <dbReference type="NCBI Taxonomy" id="1123245"/>
    <lineage>
        <taxon>Bacteria</taxon>
        <taxon>Bacillati</taxon>
        <taxon>Bacillota</taxon>
        <taxon>Tissierellia</taxon>
        <taxon>Sedimentibacter</taxon>
    </lineage>
</organism>
<reference evidence="7" key="1">
    <citation type="submission" date="2020-07" db="EMBL/GenBank/DDBJ databases">
        <title>Genomic analysis of a strain of Sedimentibacter Hydroxybenzoicus DSM7310.</title>
        <authorList>
            <person name="Ma S."/>
        </authorList>
    </citation>
    <scope>NUCLEOTIDE SEQUENCE</scope>
    <source>
        <strain evidence="7">DSM 7310</strain>
    </source>
</reference>
<feature type="transmembrane region" description="Helical" evidence="6">
    <location>
        <begin position="372"/>
        <end position="390"/>
    </location>
</feature>
<keyword evidence="3 6" id="KW-0812">Transmembrane</keyword>